<dbReference type="STRING" id="56646.A0A2L2TE62"/>
<keyword evidence="2" id="KW-1185">Reference proteome</keyword>
<protein>
    <recommendedName>
        <fullName evidence="3">Protein kinase domain-containing protein</fullName>
    </recommendedName>
</protein>
<evidence type="ECO:0008006" key="3">
    <source>
        <dbReference type="Google" id="ProtNLM"/>
    </source>
</evidence>
<evidence type="ECO:0000313" key="1">
    <source>
        <dbReference type="EMBL" id="CEI66323.1"/>
    </source>
</evidence>
<organism evidence="1 2">
    <name type="scientific">Fusarium venenatum</name>
    <dbReference type="NCBI Taxonomy" id="56646"/>
    <lineage>
        <taxon>Eukaryota</taxon>
        <taxon>Fungi</taxon>
        <taxon>Dikarya</taxon>
        <taxon>Ascomycota</taxon>
        <taxon>Pezizomycotina</taxon>
        <taxon>Sordariomycetes</taxon>
        <taxon>Hypocreomycetidae</taxon>
        <taxon>Hypocreales</taxon>
        <taxon>Nectriaceae</taxon>
        <taxon>Fusarium</taxon>
    </lineage>
</organism>
<dbReference type="KEGG" id="fvn:FVRRES_02835"/>
<dbReference type="Pfam" id="PF13095">
    <property type="entry name" value="FTA2"/>
    <property type="match status" value="1"/>
</dbReference>
<dbReference type="EMBL" id="LN649229">
    <property type="protein sequence ID" value="CEI66323.1"/>
    <property type="molecule type" value="Genomic_DNA"/>
</dbReference>
<dbReference type="OrthoDB" id="3432781at2759"/>
<sequence>MAAAGAALALLPPLPTIEGPKLEAFTDDIENHNYTLLEYLGSGVQSAVFRVQIDNDIFVVKFFKTYWLNVPTFEMYPVEEHYMMDQTQNFNPAVDDPQPQVVLDALKNQTTPFFNECRVYGRLKELDREDLAIRAHGYLRVHLTNRFQQQWEDAIRQFHPNSAAARQRCELSTLLEHDDISDPVYAIVKDWVQDHRTPGTPPSNLVKARQIKHIPKMLRDVHNLHKCGIVIRDLKEQQYYDGQLGDFSHAWTVPHLLAPGNGIRPDWAWKSMAAWDLHCFQRDIINPATQMAPRSHPPLKPPTVTAWLNGEHRYQLRSRDVVQGPQLPLLKYDDQADFEMNYDPPFDPSTFNWKALEARKTAQGVVAGRVGKRRAAGQATRGRGKGAKRIKLKVNPTRP</sequence>
<dbReference type="RefSeq" id="XP_025590040.1">
    <property type="nucleotide sequence ID" value="XM_025730968.1"/>
</dbReference>
<accession>A0A2L2TE62</accession>
<dbReference type="GeneID" id="37254476"/>
<name>A0A2L2TE62_9HYPO</name>
<proteinExistence type="predicted"/>
<dbReference type="SUPFAM" id="SSF56112">
    <property type="entry name" value="Protein kinase-like (PK-like)"/>
    <property type="match status" value="1"/>
</dbReference>
<dbReference type="AlphaFoldDB" id="A0A2L2TE62"/>
<reference evidence="2" key="1">
    <citation type="submission" date="2014-10" db="EMBL/GenBank/DDBJ databases">
        <authorList>
            <person name="King R."/>
        </authorList>
    </citation>
    <scope>NUCLEOTIDE SEQUENCE [LARGE SCALE GENOMIC DNA]</scope>
    <source>
        <strain evidence="2">A3/5</strain>
    </source>
</reference>
<dbReference type="InterPro" id="IPR025213">
    <property type="entry name" value="Sim4_Fta2"/>
</dbReference>
<evidence type="ECO:0000313" key="2">
    <source>
        <dbReference type="Proteomes" id="UP000245910"/>
    </source>
</evidence>
<dbReference type="InterPro" id="IPR011009">
    <property type="entry name" value="Kinase-like_dom_sf"/>
</dbReference>
<dbReference type="Proteomes" id="UP000245910">
    <property type="component" value="Chromosome I"/>
</dbReference>